<gene>
    <name evidence="4" type="ORF">J1605_000057</name>
    <name evidence="3" type="ORF">J1605_009269</name>
    <name evidence="2" type="ORF">J1605_012817</name>
</gene>
<organism evidence="4 5">
    <name type="scientific">Eschrichtius robustus</name>
    <name type="common">California gray whale</name>
    <name type="synonym">Eschrichtius gibbosus</name>
    <dbReference type="NCBI Taxonomy" id="9764"/>
    <lineage>
        <taxon>Eukaryota</taxon>
        <taxon>Metazoa</taxon>
        <taxon>Chordata</taxon>
        <taxon>Craniata</taxon>
        <taxon>Vertebrata</taxon>
        <taxon>Euteleostomi</taxon>
        <taxon>Mammalia</taxon>
        <taxon>Eutheria</taxon>
        <taxon>Laurasiatheria</taxon>
        <taxon>Artiodactyla</taxon>
        <taxon>Whippomorpha</taxon>
        <taxon>Cetacea</taxon>
        <taxon>Mysticeti</taxon>
        <taxon>Eschrichtiidae</taxon>
        <taxon>Eschrichtius</taxon>
    </lineage>
</organism>
<name>A0AB34GVM1_ESCRO</name>
<evidence type="ECO:0000313" key="3">
    <source>
        <dbReference type="EMBL" id="KAJ8783326.1"/>
    </source>
</evidence>
<dbReference type="InterPro" id="IPR008160">
    <property type="entry name" value="Collagen"/>
</dbReference>
<accession>A0AB34GVM1</accession>
<dbReference type="AlphaFoldDB" id="A0AB34GVM1"/>
<dbReference type="EMBL" id="JAIQCJ010002086">
    <property type="protein sequence ID" value="KAJ8783326.1"/>
    <property type="molecule type" value="Genomic_DNA"/>
</dbReference>
<evidence type="ECO:0000313" key="4">
    <source>
        <dbReference type="EMBL" id="KAJ8783539.1"/>
    </source>
</evidence>
<comment type="caution">
    <text evidence="4">The sequence shown here is derived from an EMBL/GenBank/DDBJ whole genome shotgun (WGS) entry which is preliminary data.</text>
</comment>
<dbReference type="EMBL" id="JAIQCJ010002230">
    <property type="protein sequence ID" value="KAJ8779181.1"/>
    <property type="molecule type" value="Genomic_DNA"/>
</dbReference>
<evidence type="ECO:0000313" key="5">
    <source>
        <dbReference type="Proteomes" id="UP001159641"/>
    </source>
</evidence>
<sequence>MQHPSLYLANSALTRASSGSIAYHTAINGPLFLQIRVMVDLCNSTRGICLTGQLYFNLKKKEKLLLRSKCTALMDFKDNHKTLKPSEACVGSPQSMAPGSGEVLVTSECTVCVELTQLWLLWGQRQMPCSFVQLVTSQDHLAQQDLQELVGYQDTTDQMDSLVPRAQKAKKEQMEKEEKWLSQGKVESATFKSSDEVAVYFWPPGATGTPGEKGDPGELGLTGNEGPAGQKGDKGDKGDVSNDVLPSGKGLALRLSPRVNGPRNWPGF</sequence>
<evidence type="ECO:0000313" key="2">
    <source>
        <dbReference type="EMBL" id="KAJ8779181.1"/>
    </source>
</evidence>
<proteinExistence type="predicted"/>
<protein>
    <submittedName>
        <fullName evidence="4">Uncharacterized protein</fullName>
    </submittedName>
</protein>
<reference evidence="4 5" key="1">
    <citation type="submission" date="2022-11" db="EMBL/GenBank/DDBJ databases">
        <title>Whole genome sequence of Eschrichtius robustus ER-17-0199.</title>
        <authorList>
            <person name="Bruniche-Olsen A."/>
            <person name="Black A.N."/>
            <person name="Fields C.J."/>
            <person name="Walden K."/>
            <person name="Dewoody J.A."/>
        </authorList>
    </citation>
    <scope>NUCLEOTIDE SEQUENCE [LARGE SCALE GENOMIC DNA]</scope>
    <source>
        <strain evidence="4">ER-17-0199</strain>
        <tissue evidence="4">Blubber</tissue>
    </source>
</reference>
<feature type="compositionally biased region" description="Basic and acidic residues" evidence="1">
    <location>
        <begin position="231"/>
        <end position="240"/>
    </location>
</feature>
<evidence type="ECO:0000256" key="1">
    <source>
        <dbReference type="SAM" id="MobiDB-lite"/>
    </source>
</evidence>
<keyword evidence="5" id="KW-1185">Reference proteome</keyword>
<dbReference type="EMBL" id="JAIQCJ010002082">
    <property type="protein sequence ID" value="KAJ8783539.1"/>
    <property type="molecule type" value="Genomic_DNA"/>
</dbReference>
<dbReference type="Pfam" id="PF01391">
    <property type="entry name" value="Collagen"/>
    <property type="match status" value="1"/>
</dbReference>
<dbReference type="Proteomes" id="UP001159641">
    <property type="component" value="Unassembled WGS sequence"/>
</dbReference>
<feature type="region of interest" description="Disordered" evidence="1">
    <location>
        <begin position="203"/>
        <end position="268"/>
    </location>
</feature>